<dbReference type="InterPro" id="IPR040632">
    <property type="entry name" value="Sulfotransfer_4"/>
</dbReference>
<feature type="chain" id="PRO_5042286288" description="Carbohydrate kinase PfkB domain-containing protein" evidence="1">
    <location>
        <begin position="21"/>
        <end position="288"/>
    </location>
</feature>
<dbReference type="Proteomes" id="UP001230188">
    <property type="component" value="Unassembled WGS sequence"/>
</dbReference>
<sequence length="288" mass="31559">MGRRVVWLLGSLGRAFVTNSTCVWNASTKASLQAALGSEWPASRPRPLAIRTDSELFWRHAFDAQASSVRVVGAGLASTGSETIHDLVCEAGLGSIHMTKHCRVTQSAWLAHEKLLNVYLEQIVSCATPTIGVSCDAVEIAKRLRPLLRDVLVSGVVAIGDAPYSYLVDELAMALPGATFVRTNREPLEWALVKQKRFKGRDVICKPSNLEAKQAPTYLDLMGCLPSLATEFSPSIAKFFVNYQDFFTPSGHKLAAVFAIHFEYLSAVLRGRDLLDAQQHGRPPHCLL</sequence>
<comment type="caution">
    <text evidence="2">The sequence shown here is derived from an EMBL/GenBank/DDBJ whole genome shotgun (WGS) entry which is preliminary data.</text>
</comment>
<feature type="signal peptide" evidence="1">
    <location>
        <begin position="1"/>
        <end position="20"/>
    </location>
</feature>
<protein>
    <recommendedName>
        <fullName evidence="4">Carbohydrate kinase PfkB domain-containing protein</fullName>
    </recommendedName>
</protein>
<dbReference type="EMBL" id="JAQMWT010000208">
    <property type="protein sequence ID" value="KAJ8607549.1"/>
    <property type="molecule type" value="Genomic_DNA"/>
</dbReference>
<reference evidence="2" key="1">
    <citation type="submission" date="2023-01" db="EMBL/GenBank/DDBJ databases">
        <title>Metagenome sequencing of chrysophaentin producing Chrysophaeum taylorii.</title>
        <authorList>
            <person name="Davison J."/>
            <person name="Bewley C."/>
        </authorList>
    </citation>
    <scope>NUCLEOTIDE SEQUENCE</scope>
    <source>
        <strain evidence="2">NIES-1699</strain>
    </source>
</reference>
<evidence type="ECO:0000313" key="2">
    <source>
        <dbReference type="EMBL" id="KAJ8607549.1"/>
    </source>
</evidence>
<accession>A0AAD7XP03</accession>
<evidence type="ECO:0000313" key="3">
    <source>
        <dbReference type="Proteomes" id="UP001230188"/>
    </source>
</evidence>
<dbReference type="Pfam" id="PF17784">
    <property type="entry name" value="Sulfotransfer_4"/>
    <property type="match status" value="1"/>
</dbReference>
<evidence type="ECO:0008006" key="4">
    <source>
        <dbReference type="Google" id="ProtNLM"/>
    </source>
</evidence>
<keyword evidence="1" id="KW-0732">Signal</keyword>
<evidence type="ECO:0000256" key="1">
    <source>
        <dbReference type="SAM" id="SignalP"/>
    </source>
</evidence>
<dbReference type="Gene3D" id="3.40.50.300">
    <property type="entry name" value="P-loop containing nucleotide triphosphate hydrolases"/>
    <property type="match status" value="1"/>
</dbReference>
<name>A0AAD7XP03_9STRA</name>
<proteinExistence type="predicted"/>
<gene>
    <name evidence="2" type="ORF">CTAYLR_009492</name>
</gene>
<dbReference type="AlphaFoldDB" id="A0AAD7XP03"/>
<keyword evidence="3" id="KW-1185">Reference proteome</keyword>
<organism evidence="2 3">
    <name type="scientific">Chrysophaeum taylorii</name>
    <dbReference type="NCBI Taxonomy" id="2483200"/>
    <lineage>
        <taxon>Eukaryota</taxon>
        <taxon>Sar</taxon>
        <taxon>Stramenopiles</taxon>
        <taxon>Ochrophyta</taxon>
        <taxon>Pelagophyceae</taxon>
        <taxon>Pelagomonadales</taxon>
        <taxon>Pelagomonadaceae</taxon>
        <taxon>Chrysophaeum</taxon>
    </lineage>
</organism>
<dbReference type="InterPro" id="IPR027417">
    <property type="entry name" value="P-loop_NTPase"/>
</dbReference>